<accession>A0ABS5AT16</accession>
<reference evidence="2 3" key="1">
    <citation type="submission" date="2021-03" db="EMBL/GenBank/DDBJ databases">
        <title>Sequencing the genomes of 1000 actinobacteria strains.</title>
        <authorList>
            <person name="Klenk H.-P."/>
        </authorList>
    </citation>
    <scope>NUCLEOTIDE SEQUENCE [LARGE SCALE GENOMIC DNA]</scope>
    <source>
        <strain evidence="2 3">DSM 44580</strain>
    </source>
</reference>
<feature type="region of interest" description="Disordered" evidence="1">
    <location>
        <begin position="1"/>
        <end position="20"/>
    </location>
</feature>
<dbReference type="Proteomes" id="UP001519363">
    <property type="component" value="Unassembled WGS sequence"/>
</dbReference>
<gene>
    <name evidence="2" type="ORF">JOF53_008594</name>
</gene>
<evidence type="ECO:0000313" key="3">
    <source>
        <dbReference type="Proteomes" id="UP001519363"/>
    </source>
</evidence>
<sequence length="53" mass="5914">MASTYQGAASGRPYSIRGIDERDNETAGSWIGNYLYRDQRIIDGEAFWLAITG</sequence>
<name>A0ABS5AT16_9PSEU</name>
<comment type="caution">
    <text evidence="2">The sequence shown here is derived from an EMBL/GenBank/DDBJ whole genome shotgun (WGS) entry which is preliminary data.</text>
</comment>
<proteinExistence type="predicted"/>
<dbReference type="RefSeq" id="WP_209707784.1">
    <property type="nucleotide sequence ID" value="NZ_JAGIOO010000001.1"/>
</dbReference>
<keyword evidence="3" id="KW-1185">Reference proteome</keyword>
<evidence type="ECO:0000256" key="1">
    <source>
        <dbReference type="SAM" id="MobiDB-lite"/>
    </source>
</evidence>
<dbReference type="EMBL" id="JAGIOO010000001">
    <property type="protein sequence ID" value="MBP2479722.1"/>
    <property type="molecule type" value="Genomic_DNA"/>
</dbReference>
<protein>
    <submittedName>
        <fullName evidence="2">Uncharacterized protein</fullName>
    </submittedName>
</protein>
<evidence type="ECO:0000313" key="2">
    <source>
        <dbReference type="EMBL" id="MBP2479722.1"/>
    </source>
</evidence>
<organism evidence="2 3">
    <name type="scientific">Crossiella equi</name>
    <dbReference type="NCBI Taxonomy" id="130796"/>
    <lineage>
        <taxon>Bacteria</taxon>
        <taxon>Bacillati</taxon>
        <taxon>Actinomycetota</taxon>
        <taxon>Actinomycetes</taxon>
        <taxon>Pseudonocardiales</taxon>
        <taxon>Pseudonocardiaceae</taxon>
        <taxon>Crossiella</taxon>
    </lineage>
</organism>